<sequence>MPLVELTVVKEIAQKYNKSPAEILLRHLWCNPVEPSHPRAPMLNVKGRTLTFLIFDLIYRTYIEAIGRHFCSQREHCCIARQWMINWFGSQASLIVYESICYINHEKFENLAQSVVSSRLQTHARREHREHLQRLKYGFRSRRHILTTEKMNKIALNPYDDKRHIIPGQTDTLPLGHYSIASEHHLSQNQPIERQQQNQDMEVENIQEEEEGRHDMLVDVSGMNHGGGKRINPDSNDDATSPTPSKKIRLCGGRSGASDALKDAASSSNIISSSTTSLRTGVNYYLPEPRPPNANKRSSTSRALLCCNNNNNIKRPPDNVVRSRTKPRQRSIIARTGYNNIMMHARERLHIFRPIRLLFNNSRSGSSARSCRPVRRRVIHPFLPPTRKLFLYRHIMSSIRFVFLGLLAVLCLQQSVDAAVNQHNLVVGGRVWGDYLIQRVKVDKKSAWLRHVSESRTFSGDGTSRISQIQVLDQKHDGTGAYATLVTGGPGQTFATLKFKSQKSHGIHFVVELYAAGLIPPARVAKISAFGG</sequence>
<dbReference type="PANTHER" id="PTHR37685:SF1">
    <property type="entry name" value="GEO11136P1-RELATED"/>
    <property type="match status" value="1"/>
</dbReference>
<dbReference type="EMBL" id="CADCXV010001209">
    <property type="protein sequence ID" value="CAB0042586.1"/>
    <property type="molecule type" value="Genomic_DNA"/>
</dbReference>
<keyword evidence="3" id="KW-1185">Reference proteome</keyword>
<gene>
    <name evidence="2" type="ORF">TBRA_LOCUS14199</name>
</gene>
<evidence type="ECO:0000313" key="2">
    <source>
        <dbReference type="EMBL" id="CAB0042586.1"/>
    </source>
</evidence>
<dbReference type="InterPro" id="IPR031734">
    <property type="entry name" value="MBF2"/>
</dbReference>
<dbReference type="Proteomes" id="UP000479190">
    <property type="component" value="Unassembled WGS sequence"/>
</dbReference>
<protein>
    <recommendedName>
        <fullName evidence="4">NADP-dependent oxidoreductase domain-containing protein</fullName>
    </recommendedName>
</protein>
<evidence type="ECO:0000313" key="3">
    <source>
        <dbReference type="Proteomes" id="UP000479190"/>
    </source>
</evidence>
<proteinExistence type="predicted"/>
<reference evidence="2 3" key="1">
    <citation type="submission" date="2020-02" db="EMBL/GenBank/DDBJ databases">
        <authorList>
            <person name="Ferguson B K."/>
        </authorList>
    </citation>
    <scope>NUCLEOTIDE SEQUENCE [LARGE SCALE GENOMIC DNA]</scope>
</reference>
<evidence type="ECO:0008006" key="4">
    <source>
        <dbReference type="Google" id="ProtNLM"/>
    </source>
</evidence>
<organism evidence="2 3">
    <name type="scientific">Trichogramma brassicae</name>
    <dbReference type="NCBI Taxonomy" id="86971"/>
    <lineage>
        <taxon>Eukaryota</taxon>
        <taxon>Metazoa</taxon>
        <taxon>Ecdysozoa</taxon>
        <taxon>Arthropoda</taxon>
        <taxon>Hexapoda</taxon>
        <taxon>Insecta</taxon>
        <taxon>Pterygota</taxon>
        <taxon>Neoptera</taxon>
        <taxon>Endopterygota</taxon>
        <taxon>Hymenoptera</taxon>
        <taxon>Apocrita</taxon>
        <taxon>Proctotrupomorpha</taxon>
        <taxon>Chalcidoidea</taxon>
        <taxon>Trichogrammatidae</taxon>
        <taxon>Trichogramma</taxon>
    </lineage>
</organism>
<evidence type="ECO:0000256" key="1">
    <source>
        <dbReference type="SAM" id="MobiDB-lite"/>
    </source>
</evidence>
<dbReference type="AlphaFoldDB" id="A0A6H5J572"/>
<accession>A0A6H5J572</accession>
<feature type="region of interest" description="Disordered" evidence="1">
    <location>
        <begin position="219"/>
        <end position="259"/>
    </location>
</feature>
<dbReference type="PANTHER" id="PTHR37685">
    <property type="entry name" value="GEO11136P1-RELATED"/>
    <property type="match status" value="1"/>
</dbReference>
<dbReference type="OrthoDB" id="8192785at2759"/>
<dbReference type="Pfam" id="PF15868">
    <property type="entry name" value="MBF2"/>
    <property type="match status" value="1"/>
</dbReference>
<name>A0A6H5J572_9HYME</name>